<reference evidence="2" key="1">
    <citation type="submission" date="2020-04" db="EMBL/GenBank/DDBJ databases">
        <authorList>
            <person name="Chiriac C."/>
            <person name="Salcher M."/>
            <person name="Ghai R."/>
            <person name="Kavagutti S V."/>
        </authorList>
    </citation>
    <scope>NUCLEOTIDE SEQUENCE</scope>
</reference>
<evidence type="ECO:0000313" key="2">
    <source>
        <dbReference type="EMBL" id="CAB4128399.1"/>
    </source>
</evidence>
<keyword evidence="1" id="KW-0472">Membrane</keyword>
<organism evidence="2">
    <name type="scientific">uncultured Caudovirales phage</name>
    <dbReference type="NCBI Taxonomy" id="2100421"/>
    <lineage>
        <taxon>Viruses</taxon>
        <taxon>Duplodnaviria</taxon>
        <taxon>Heunggongvirae</taxon>
        <taxon>Uroviricota</taxon>
        <taxon>Caudoviricetes</taxon>
        <taxon>Peduoviridae</taxon>
        <taxon>Maltschvirus</taxon>
        <taxon>Maltschvirus maltsch</taxon>
    </lineage>
</organism>
<evidence type="ECO:0000313" key="3">
    <source>
        <dbReference type="EMBL" id="CAB4134138.1"/>
    </source>
</evidence>
<dbReference type="EMBL" id="LR796232">
    <property type="protein sequence ID" value="CAB4128399.1"/>
    <property type="molecule type" value="Genomic_DNA"/>
</dbReference>
<name>A0A6J5L9F1_9CAUD</name>
<protein>
    <submittedName>
        <fullName evidence="2">Uncharacterized protein</fullName>
    </submittedName>
</protein>
<dbReference type="EMBL" id="LR796285">
    <property type="protein sequence ID" value="CAB4134138.1"/>
    <property type="molecule type" value="Genomic_DNA"/>
</dbReference>
<feature type="transmembrane region" description="Helical" evidence="1">
    <location>
        <begin position="6"/>
        <end position="35"/>
    </location>
</feature>
<keyword evidence="1" id="KW-1133">Transmembrane helix</keyword>
<gene>
    <name evidence="2" type="ORF">UFOVP101_35</name>
    <name evidence="3" type="ORF">UFOVP270_21</name>
</gene>
<keyword evidence="1" id="KW-0812">Transmembrane</keyword>
<accession>A0A6J5L9F1</accession>
<sequence>MRKDILKWITISIFSPMVLVVTGALFLIWIFIIGYSKISGKDETKIEKKIEHIVEKNLESSLSLPEGTLEDKLNFMVVPSRKEGHGKQGD</sequence>
<evidence type="ECO:0000256" key="1">
    <source>
        <dbReference type="SAM" id="Phobius"/>
    </source>
</evidence>
<proteinExistence type="predicted"/>